<dbReference type="SUPFAM" id="SSF53901">
    <property type="entry name" value="Thiolase-like"/>
    <property type="match status" value="1"/>
</dbReference>
<dbReference type="InterPro" id="IPR000794">
    <property type="entry name" value="Beta-ketoacyl_synthase"/>
</dbReference>
<dbReference type="Gene3D" id="3.40.47.10">
    <property type="match status" value="1"/>
</dbReference>
<evidence type="ECO:0000259" key="4">
    <source>
        <dbReference type="PROSITE" id="PS52004"/>
    </source>
</evidence>
<evidence type="ECO:0000256" key="2">
    <source>
        <dbReference type="ARBA" id="ARBA00022679"/>
    </source>
</evidence>
<proteinExistence type="inferred from homology"/>
<evidence type="ECO:0000313" key="6">
    <source>
        <dbReference type="Proteomes" id="UP000593591"/>
    </source>
</evidence>
<evidence type="ECO:0000256" key="1">
    <source>
        <dbReference type="ARBA" id="ARBA00008467"/>
    </source>
</evidence>
<dbReference type="InterPro" id="IPR014030">
    <property type="entry name" value="Ketoacyl_synth_N"/>
</dbReference>
<dbReference type="GO" id="GO:0005829">
    <property type="term" value="C:cytosol"/>
    <property type="evidence" value="ECO:0007669"/>
    <property type="project" value="TreeGrafter"/>
</dbReference>
<dbReference type="GO" id="GO:0004315">
    <property type="term" value="F:3-oxoacyl-[acyl-carrier-protein] synthase activity"/>
    <property type="evidence" value="ECO:0007669"/>
    <property type="project" value="TreeGrafter"/>
</dbReference>
<dbReference type="SMART" id="SM00825">
    <property type="entry name" value="PKS_KS"/>
    <property type="match status" value="1"/>
</dbReference>
<comment type="similarity">
    <text evidence="1 3">Belongs to the thiolase-like superfamily. Beta-ketoacyl-ACP synthases family.</text>
</comment>
<dbReference type="PROSITE" id="PS52004">
    <property type="entry name" value="KS3_2"/>
    <property type="match status" value="1"/>
</dbReference>
<protein>
    <submittedName>
        <fullName evidence="5">3-oxoacyl-ACP synthase</fullName>
    </submittedName>
</protein>
<reference evidence="5 6" key="1">
    <citation type="submission" date="2018-08" db="EMBL/GenBank/DDBJ databases">
        <title>The first complete genome of Treponema rectale (CHPAT), a commensal spirochete of the bovine rectum.</title>
        <authorList>
            <person name="Staton G.J."/>
            <person name="Clegg S.R."/>
            <person name="Carter S.D."/>
            <person name="Radford A.D."/>
            <person name="Darby A."/>
            <person name="Hall N."/>
            <person name="Birtles R.J."/>
            <person name="Evans N.J."/>
        </authorList>
    </citation>
    <scope>NUCLEOTIDE SEQUENCE [LARGE SCALE GENOMIC DNA]</scope>
    <source>
        <strain evidence="5 6">CHPA</strain>
    </source>
</reference>
<dbReference type="PANTHER" id="PTHR11712:SF320">
    <property type="entry name" value="BETA-KETOACYL SYNTHASE"/>
    <property type="match status" value="1"/>
</dbReference>
<dbReference type="KEGG" id="trc:DYE49_08500"/>
<dbReference type="PANTHER" id="PTHR11712">
    <property type="entry name" value="POLYKETIDE SYNTHASE-RELATED"/>
    <property type="match status" value="1"/>
</dbReference>
<dbReference type="InterPro" id="IPR014031">
    <property type="entry name" value="Ketoacyl_synth_C"/>
</dbReference>
<dbReference type="Pfam" id="PF00109">
    <property type="entry name" value="ketoacyl-synt"/>
    <property type="match status" value="1"/>
</dbReference>
<evidence type="ECO:0000256" key="3">
    <source>
        <dbReference type="RuleBase" id="RU003694"/>
    </source>
</evidence>
<dbReference type="InterPro" id="IPR016039">
    <property type="entry name" value="Thiolase-like"/>
</dbReference>
<dbReference type="Pfam" id="PF02801">
    <property type="entry name" value="Ketoacyl-synt_C"/>
    <property type="match status" value="1"/>
</dbReference>
<keyword evidence="2 3" id="KW-0808">Transferase</keyword>
<feature type="domain" description="Ketosynthase family 3 (KS3)" evidence="4">
    <location>
        <begin position="2"/>
        <end position="401"/>
    </location>
</feature>
<dbReference type="GO" id="GO:0006633">
    <property type="term" value="P:fatty acid biosynthetic process"/>
    <property type="evidence" value="ECO:0007669"/>
    <property type="project" value="TreeGrafter"/>
</dbReference>
<evidence type="ECO:0000313" key="5">
    <source>
        <dbReference type="EMBL" id="QOS40496.1"/>
    </source>
</evidence>
<sequence>MMNKVYLSAPALICSAGNDADEFWKRIVSGNRDGIKETETCTGKKFYAARIEESFLPEKASRFNMKIMRIEDAALEQLRGSVKKAMERYGTERTGVCVGSCDNGSEFSVAAHRVFFKDGKFPEDYSLEMQGADYVATYVKEKFGAEGPCLAFSTACSSSAGAAVKAAQLIKSGICDAVICGGVDIASDTVLLGFDSLEAVSSERTNPFSKNRSGITLGDGAAFFVMSRDNIFEDGMGIYLAGYGESADAYHMTSPDPSGEGAFISMKAALENAGLEEKDIGYVNLHGTGTKFNDSMEGKAVDKVFNGRKVLCSSTKSITGHTLGAAGSLELAACYMTLKNNSGKKNCILPCQVWDGERDEDIPELNFVTAGKEYVFDDEIKFCMSNSFAFGGSNVTLIIGRE</sequence>
<name>A0A7M1XL81_9SPIR</name>
<dbReference type="EMBL" id="CP031517">
    <property type="protein sequence ID" value="QOS40496.1"/>
    <property type="molecule type" value="Genomic_DNA"/>
</dbReference>
<accession>A0A7M1XL81</accession>
<organism evidence="5 6">
    <name type="scientific">Treponema rectale</name>
    <dbReference type="NCBI Taxonomy" id="744512"/>
    <lineage>
        <taxon>Bacteria</taxon>
        <taxon>Pseudomonadati</taxon>
        <taxon>Spirochaetota</taxon>
        <taxon>Spirochaetia</taxon>
        <taxon>Spirochaetales</taxon>
        <taxon>Treponemataceae</taxon>
        <taxon>Treponema</taxon>
    </lineage>
</organism>
<gene>
    <name evidence="5" type="ORF">DYE49_08500</name>
</gene>
<dbReference type="Proteomes" id="UP000593591">
    <property type="component" value="Chromosome"/>
</dbReference>
<dbReference type="InterPro" id="IPR020841">
    <property type="entry name" value="PKS_Beta-ketoAc_synthase_dom"/>
</dbReference>
<dbReference type="AlphaFoldDB" id="A0A7M1XL81"/>
<dbReference type="CDD" id="cd00834">
    <property type="entry name" value="KAS_I_II"/>
    <property type="match status" value="1"/>
</dbReference>